<dbReference type="PANTHER" id="PTHR24201">
    <property type="entry name" value="ANK_REP_REGION DOMAIN-CONTAINING PROTEIN"/>
    <property type="match status" value="1"/>
</dbReference>
<dbReference type="SMART" id="SM00248">
    <property type="entry name" value="ANK"/>
    <property type="match status" value="3"/>
</dbReference>
<dbReference type="PROSITE" id="PS50297">
    <property type="entry name" value="ANK_REP_REGION"/>
    <property type="match status" value="2"/>
</dbReference>
<dbReference type="FunFam" id="1.25.40.20:FF:000074">
    <property type="entry name" value="Usher syndrome type-1G protein isoform X1"/>
    <property type="match status" value="1"/>
</dbReference>
<dbReference type="InterPro" id="IPR036770">
    <property type="entry name" value="Ankyrin_rpt-contain_sf"/>
</dbReference>
<dbReference type="OrthoDB" id="76949at2759"/>
<evidence type="ECO:0000313" key="2">
    <source>
        <dbReference type="EMBL" id="CAH1793340.1"/>
    </source>
</evidence>
<dbReference type="Gene3D" id="1.25.40.20">
    <property type="entry name" value="Ankyrin repeat-containing domain"/>
    <property type="match status" value="1"/>
</dbReference>
<dbReference type="InterPro" id="IPR013761">
    <property type="entry name" value="SAM/pointed_sf"/>
</dbReference>
<feature type="region of interest" description="Disordered" evidence="1">
    <location>
        <begin position="154"/>
        <end position="185"/>
    </location>
</feature>
<dbReference type="PANTHER" id="PTHR24201:SF15">
    <property type="entry name" value="ANKYRIN REPEAT DOMAIN-CONTAINING PROTEIN 66"/>
    <property type="match status" value="1"/>
</dbReference>
<dbReference type="Proteomes" id="UP000749559">
    <property type="component" value="Unassembled WGS sequence"/>
</dbReference>
<protein>
    <submittedName>
        <fullName evidence="2">Uncharacterized protein</fullName>
    </submittedName>
</protein>
<dbReference type="Pfam" id="PF00536">
    <property type="entry name" value="SAM_1"/>
    <property type="match status" value="1"/>
</dbReference>
<name>A0A8J1UNT3_OWEFU</name>
<dbReference type="SUPFAM" id="SSF47769">
    <property type="entry name" value="SAM/Pointed domain"/>
    <property type="match status" value="1"/>
</dbReference>
<dbReference type="SUPFAM" id="SSF48403">
    <property type="entry name" value="Ankyrin repeat"/>
    <property type="match status" value="1"/>
</dbReference>
<gene>
    <name evidence="2" type="ORF">OFUS_LOCUS18201</name>
</gene>
<dbReference type="PROSITE" id="PS50088">
    <property type="entry name" value="ANK_REPEAT"/>
    <property type="match status" value="2"/>
</dbReference>
<dbReference type="InterPro" id="IPR001660">
    <property type="entry name" value="SAM"/>
</dbReference>
<proteinExistence type="predicted"/>
<accession>A0A8J1UNT3</accession>
<dbReference type="InterPro" id="IPR002110">
    <property type="entry name" value="Ankyrin_rpt"/>
</dbReference>
<sequence length="460" mass="51433">MSDRFHRAARDGYLDILHDATRRDCNKEDEDGMTPTLWAAFYGKLDALRLLVGRGGDPDKCDFLGNTALHCACSNGHTNVVSFLVAFGVNMFALDNDFHMAIDIAAMNEHMEIVKFLDSAIAKAGGLNTKTVQKQKTKASLDAQKRVKIYEKLQNKAQKKAEKEDREQFRKNNTTSTTDQADSYSIKSYRGKKDEKFTLPGRNLSTISQTGPRNYSAHIDPAKRKISTGSRFSTGVVSKIQGKRQQDTVSEFHVSNMHSGKRTQRSLSGFKRDTDVLYVPKADYGSEDTTDSRSNGANQITEKPEVPMFDRPGFGNLAFFSKPGIATGLQSLSSDQANGNINNERNIERKSSVTDSIGSVNTLMQRMENIPWNMEDIENLEDDIEEASPLELFLTIHNVSDYISVLSQERMDMESLMLCSEDDLRAIGIPLGPRKKLIEACTRRRDVLKQPGPIVDDIIL</sequence>
<reference evidence="2" key="1">
    <citation type="submission" date="2022-03" db="EMBL/GenBank/DDBJ databases">
        <authorList>
            <person name="Martin C."/>
        </authorList>
    </citation>
    <scope>NUCLEOTIDE SEQUENCE</scope>
</reference>
<evidence type="ECO:0000256" key="1">
    <source>
        <dbReference type="SAM" id="MobiDB-lite"/>
    </source>
</evidence>
<evidence type="ECO:0000313" key="3">
    <source>
        <dbReference type="Proteomes" id="UP000749559"/>
    </source>
</evidence>
<dbReference type="EMBL" id="CAIIXF020000009">
    <property type="protein sequence ID" value="CAH1793340.1"/>
    <property type="molecule type" value="Genomic_DNA"/>
</dbReference>
<dbReference type="Pfam" id="PF12796">
    <property type="entry name" value="Ank_2"/>
    <property type="match status" value="1"/>
</dbReference>
<dbReference type="AlphaFoldDB" id="A0A8J1UNT3"/>
<feature type="compositionally biased region" description="Basic and acidic residues" evidence="1">
    <location>
        <begin position="154"/>
        <end position="170"/>
    </location>
</feature>
<dbReference type="InterPro" id="IPR050776">
    <property type="entry name" value="Ank_Repeat/CDKN_Inhibitor"/>
</dbReference>
<comment type="caution">
    <text evidence="2">The sequence shown here is derived from an EMBL/GenBank/DDBJ whole genome shotgun (WGS) entry which is preliminary data.</text>
</comment>
<keyword evidence="3" id="KW-1185">Reference proteome</keyword>
<dbReference type="Gene3D" id="1.10.150.50">
    <property type="entry name" value="Transcription Factor, Ets-1"/>
    <property type="match status" value="1"/>
</dbReference>
<organism evidence="2 3">
    <name type="scientific">Owenia fusiformis</name>
    <name type="common">Polychaete worm</name>
    <dbReference type="NCBI Taxonomy" id="6347"/>
    <lineage>
        <taxon>Eukaryota</taxon>
        <taxon>Metazoa</taxon>
        <taxon>Spiralia</taxon>
        <taxon>Lophotrochozoa</taxon>
        <taxon>Annelida</taxon>
        <taxon>Polychaeta</taxon>
        <taxon>Sedentaria</taxon>
        <taxon>Canalipalpata</taxon>
        <taxon>Sabellida</taxon>
        <taxon>Oweniida</taxon>
        <taxon>Oweniidae</taxon>
        <taxon>Owenia</taxon>
    </lineage>
</organism>
<feature type="compositionally biased region" description="Polar residues" evidence="1">
    <location>
        <begin position="171"/>
        <end position="185"/>
    </location>
</feature>